<dbReference type="InterPro" id="IPR027417">
    <property type="entry name" value="P-loop_NTPase"/>
</dbReference>
<comment type="catalytic activity">
    <reaction evidence="7">
        <text>GTP + H2O = GDP + phosphate + H(+)</text>
        <dbReference type="Rhea" id="RHEA:19669"/>
        <dbReference type="ChEBI" id="CHEBI:15377"/>
        <dbReference type="ChEBI" id="CHEBI:15378"/>
        <dbReference type="ChEBI" id="CHEBI:37565"/>
        <dbReference type="ChEBI" id="CHEBI:43474"/>
        <dbReference type="ChEBI" id="CHEBI:58189"/>
    </reaction>
    <physiologicalReaction direction="left-to-right" evidence="7">
        <dbReference type="Rhea" id="RHEA:19670"/>
    </physiologicalReaction>
</comment>
<dbReference type="CDD" id="cd11385">
    <property type="entry name" value="RagC_like"/>
    <property type="match status" value="1"/>
</dbReference>
<keyword evidence="6" id="KW-0472">Membrane</keyword>
<evidence type="ECO:0000256" key="5">
    <source>
        <dbReference type="ARBA" id="ARBA00023134"/>
    </source>
</evidence>
<dbReference type="Gene3D" id="3.40.50.300">
    <property type="entry name" value="P-loop containing nucleotide triphosphate hydrolases"/>
    <property type="match status" value="1"/>
</dbReference>
<accession>A0A1X2GI88</accession>
<reference evidence="9 10" key="1">
    <citation type="submission" date="2016-07" db="EMBL/GenBank/DDBJ databases">
        <title>Pervasive Adenine N6-methylation of Active Genes in Fungi.</title>
        <authorList>
            <consortium name="DOE Joint Genome Institute"/>
            <person name="Mondo S.J."/>
            <person name="Dannebaum R.O."/>
            <person name="Kuo R.C."/>
            <person name="Labutti K."/>
            <person name="Haridas S."/>
            <person name="Kuo A."/>
            <person name="Salamov A."/>
            <person name="Ahrendt S.R."/>
            <person name="Lipzen A."/>
            <person name="Sullivan W."/>
            <person name="Andreopoulos W.B."/>
            <person name="Clum A."/>
            <person name="Lindquist E."/>
            <person name="Daum C."/>
            <person name="Ramamoorthy G.K."/>
            <person name="Gryganskyi A."/>
            <person name="Culley D."/>
            <person name="Magnuson J.K."/>
            <person name="James T.Y."/>
            <person name="O'Malley M.A."/>
            <person name="Stajich J.E."/>
            <person name="Spatafora J.W."/>
            <person name="Visel A."/>
            <person name="Grigoriev I.V."/>
        </authorList>
    </citation>
    <scope>NUCLEOTIDE SEQUENCE [LARGE SCALE GENOMIC DNA]</scope>
    <source>
        <strain evidence="9 10">NRRL 3301</strain>
    </source>
</reference>
<evidence type="ECO:0000256" key="7">
    <source>
        <dbReference type="ARBA" id="ARBA00049117"/>
    </source>
</evidence>
<dbReference type="Pfam" id="PF04670">
    <property type="entry name" value="Gtr1_RagA"/>
    <property type="match status" value="1"/>
</dbReference>
<dbReference type="GO" id="GO:0010507">
    <property type="term" value="P:negative regulation of autophagy"/>
    <property type="evidence" value="ECO:0007669"/>
    <property type="project" value="TreeGrafter"/>
</dbReference>
<keyword evidence="3 8" id="KW-0547">Nucleotide-binding</keyword>
<organism evidence="9 10">
    <name type="scientific">Hesseltinella vesiculosa</name>
    <dbReference type="NCBI Taxonomy" id="101127"/>
    <lineage>
        <taxon>Eukaryota</taxon>
        <taxon>Fungi</taxon>
        <taxon>Fungi incertae sedis</taxon>
        <taxon>Mucoromycota</taxon>
        <taxon>Mucoromycotina</taxon>
        <taxon>Mucoromycetes</taxon>
        <taxon>Mucorales</taxon>
        <taxon>Cunninghamellaceae</taxon>
        <taxon>Hesseltinella</taxon>
    </lineage>
</organism>
<dbReference type="FunFam" id="3.40.50.300:FF:000643">
    <property type="entry name" value="Small monomeric GTPase (Gtr2)"/>
    <property type="match status" value="1"/>
</dbReference>
<dbReference type="Proteomes" id="UP000242146">
    <property type="component" value="Unassembled WGS sequence"/>
</dbReference>
<comment type="similarity">
    <text evidence="2 8">Belongs to the GTR/RAG GTP-binding protein family.</text>
</comment>
<evidence type="ECO:0000256" key="4">
    <source>
        <dbReference type="ARBA" id="ARBA00022801"/>
    </source>
</evidence>
<keyword evidence="5 8" id="KW-0342">GTP-binding</keyword>
<dbReference type="GO" id="GO:1904263">
    <property type="term" value="P:positive regulation of TORC1 signaling"/>
    <property type="evidence" value="ECO:0007669"/>
    <property type="project" value="TreeGrafter"/>
</dbReference>
<dbReference type="GO" id="GO:0009267">
    <property type="term" value="P:cellular response to starvation"/>
    <property type="evidence" value="ECO:0007669"/>
    <property type="project" value="TreeGrafter"/>
</dbReference>
<sequence length="377" mass="42725">MDDTSSSDKPRIVLMGLPRSGKSSIQRVVFGKMPPNDTLYLESTTKIQKEDITRSFIDFQIWDTPGQINFFDPAYDSLDIFSSVGALIFVIDAQDDYSDALNRLFYTVASAYKINPNITFEVLLHKVDGLSDDYKIDTQRDVQQRMSDALQDAECDYIHLTYYLTSIYDHSIYEAFSKIIQKLIRELPTLENLLNVLCSNSGIDKAYLFDSLTKIYIATDSSPVDMQSYELCSDMIDVAIDIETIYGMTDRTQTSTPNGLRTLTDEAELNQLSPTDSNELEASHSTLAETMKQKSSTSNIPSNESEASSLIRLDNGNALYMREVNDPLVLICLLRQDNFEKHGLIDYNFQCFKEAITDVFDFSKKHNTHNHTPAPTE</sequence>
<dbReference type="GO" id="GO:1990131">
    <property type="term" value="C:Gtr1-Gtr2 GTPase complex"/>
    <property type="evidence" value="ECO:0007669"/>
    <property type="project" value="UniProtKB-UniRule"/>
</dbReference>
<evidence type="ECO:0000313" key="10">
    <source>
        <dbReference type="Proteomes" id="UP000242146"/>
    </source>
</evidence>
<dbReference type="GO" id="GO:0012505">
    <property type="term" value="C:endomembrane system"/>
    <property type="evidence" value="ECO:0007669"/>
    <property type="project" value="UniProtKB-SubCell"/>
</dbReference>
<protein>
    <recommendedName>
        <fullName evidence="8">GTP-binding protein</fullName>
    </recommendedName>
</protein>
<dbReference type="SUPFAM" id="SSF52540">
    <property type="entry name" value="P-loop containing nucleoside triphosphate hydrolases"/>
    <property type="match status" value="1"/>
</dbReference>
<dbReference type="GO" id="GO:0005525">
    <property type="term" value="F:GTP binding"/>
    <property type="evidence" value="ECO:0007669"/>
    <property type="project" value="UniProtKB-UniRule"/>
</dbReference>
<comment type="caution">
    <text evidence="9">The sequence shown here is derived from an EMBL/GenBank/DDBJ whole genome shotgun (WGS) entry which is preliminary data.</text>
</comment>
<dbReference type="PANTHER" id="PTHR11259">
    <property type="entry name" value="RAS-RELATED GTP BINDING RAG/GTR YEAST"/>
    <property type="match status" value="1"/>
</dbReference>
<dbReference type="InterPro" id="IPR039400">
    <property type="entry name" value="RagC/D"/>
</dbReference>
<dbReference type="PANTHER" id="PTHR11259:SF2">
    <property type="entry name" value="GH16429P"/>
    <property type="match status" value="1"/>
</dbReference>
<dbReference type="Gene3D" id="3.30.450.190">
    <property type="match status" value="1"/>
</dbReference>
<dbReference type="EMBL" id="MCGT01000013">
    <property type="protein sequence ID" value="ORX54362.1"/>
    <property type="molecule type" value="Genomic_DNA"/>
</dbReference>
<evidence type="ECO:0000313" key="9">
    <source>
        <dbReference type="EMBL" id="ORX54362.1"/>
    </source>
</evidence>
<dbReference type="GO" id="GO:0000329">
    <property type="term" value="C:fungal-type vacuole membrane"/>
    <property type="evidence" value="ECO:0007669"/>
    <property type="project" value="EnsemblFungi"/>
</dbReference>
<dbReference type="GO" id="GO:0003924">
    <property type="term" value="F:GTPase activity"/>
    <property type="evidence" value="ECO:0007669"/>
    <property type="project" value="UniProtKB-UniRule"/>
</dbReference>
<proteinExistence type="inferred from homology"/>
<evidence type="ECO:0000256" key="2">
    <source>
        <dbReference type="ARBA" id="ARBA00007756"/>
    </source>
</evidence>
<gene>
    <name evidence="9" type="ORF">DM01DRAFT_1373832</name>
</gene>
<evidence type="ECO:0000256" key="6">
    <source>
        <dbReference type="ARBA" id="ARBA00023136"/>
    </source>
</evidence>
<keyword evidence="10" id="KW-1185">Reference proteome</keyword>
<dbReference type="OrthoDB" id="26136at2759"/>
<evidence type="ECO:0000256" key="8">
    <source>
        <dbReference type="RuleBase" id="RU367014"/>
    </source>
</evidence>
<comment type="subcellular location">
    <subcellularLocation>
        <location evidence="1">Endomembrane system</location>
    </subcellularLocation>
</comment>
<dbReference type="GO" id="GO:0005634">
    <property type="term" value="C:nucleus"/>
    <property type="evidence" value="ECO:0007669"/>
    <property type="project" value="TreeGrafter"/>
</dbReference>
<comment type="subunit">
    <text evidence="8">Component of the GSE complex.</text>
</comment>
<evidence type="ECO:0000256" key="1">
    <source>
        <dbReference type="ARBA" id="ARBA00004308"/>
    </source>
</evidence>
<name>A0A1X2GI88_9FUNG</name>
<dbReference type="STRING" id="101127.A0A1X2GI88"/>
<evidence type="ECO:0000256" key="3">
    <source>
        <dbReference type="ARBA" id="ARBA00022741"/>
    </source>
</evidence>
<comment type="function">
    <text evidence="8">GTPase involved in activation of the TORC1 signaling pathway, which promotes growth and represses autophagy in nutrient-rich conditions.</text>
</comment>
<dbReference type="AlphaFoldDB" id="A0A1X2GI88"/>
<keyword evidence="4" id="KW-0378">Hydrolase</keyword>
<dbReference type="InterPro" id="IPR006762">
    <property type="entry name" value="Gtr1_RagA"/>
</dbReference>